<reference evidence="1" key="1">
    <citation type="submission" date="2021-06" db="EMBL/GenBank/DDBJ databases">
        <authorList>
            <person name="Kallberg Y."/>
            <person name="Tangrot J."/>
            <person name="Rosling A."/>
        </authorList>
    </citation>
    <scope>NUCLEOTIDE SEQUENCE</scope>
    <source>
        <strain evidence="1">IN212</strain>
    </source>
</reference>
<evidence type="ECO:0000313" key="1">
    <source>
        <dbReference type="EMBL" id="CAG8803110.1"/>
    </source>
</evidence>
<gene>
    <name evidence="1" type="ORF">RFULGI_LOCUS17942</name>
</gene>
<sequence>LLLTSIKDDKEVSKEKRKKAEQALLVYESTNESRSSEIKEFWRERNLRIVLKEKTVRSTEKIIDQINTVQDEASDVLVLEDGCSNKRKRGMEKVYNKSNN</sequence>
<feature type="non-terminal residue" evidence="1">
    <location>
        <position position="100"/>
    </location>
</feature>
<accession>A0A9N9P9X0</accession>
<feature type="non-terminal residue" evidence="1">
    <location>
        <position position="1"/>
    </location>
</feature>
<proteinExistence type="predicted"/>
<dbReference type="EMBL" id="CAJVPZ010074457">
    <property type="protein sequence ID" value="CAG8803110.1"/>
    <property type="molecule type" value="Genomic_DNA"/>
</dbReference>
<organism evidence="1 2">
    <name type="scientific">Racocetra fulgida</name>
    <dbReference type="NCBI Taxonomy" id="60492"/>
    <lineage>
        <taxon>Eukaryota</taxon>
        <taxon>Fungi</taxon>
        <taxon>Fungi incertae sedis</taxon>
        <taxon>Mucoromycota</taxon>
        <taxon>Glomeromycotina</taxon>
        <taxon>Glomeromycetes</taxon>
        <taxon>Diversisporales</taxon>
        <taxon>Gigasporaceae</taxon>
        <taxon>Racocetra</taxon>
    </lineage>
</organism>
<name>A0A9N9P9X0_9GLOM</name>
<dbReference type="OrthoDB" id="2414449at2759"/>
<dbReference type="Proteomes" id="UP000789396">
    <property type="component" value="Unassembled WGS sequence"/>
</dbReference>
<dbReference type="AlphaFoldDB" id="A0A9N9P9X0"/>
<comment type="caution">
    <text evidence="1">The sequence shown here is derived from an EMBL/GenBank/DDBJ whole genome shotgun (WGS) entry which is preliminary data.</text>
</comment>
<protein>
    <submittedName>
        <fullName evidence="1">7836_t:CDS:1</fullName>
    </submittedName>
</protein>
<keyword evidence="2" id="KW-1185">Reference proteome</keyword>
<evidence type="ECO:0000313" key="2">
    <source>
        <dbReference type="Proteomes" id="UP000789396"/>
    </source>
</evidence>